<gene>
    <name evidence="2" type="ORF">BC961_2564</name>
</gene>
<name>A0A3L9ZRE5_9FLAO</name>
<dbReference type="InterPro" id="IPR017938">
    <property type="entry name" value="Riboflavin_synthase-like_b-brl"/>
</dbReference>
<sequence>MGKVVKITDLEMITHDVLRVTFEKPKGYSFIPGQAADISVNQPNWEDKKSCFTFTSLPEDETLEFTIKTYPARQRVTNKLLSSQVGDEIILQDAFGDIRNQGEGVFIAGGAGVTPFIAILKVLEQKGAVGNSKLIFANKKAEDIIDKKFFSNILGDNFINVLSEENKKGYENGYITTEIIKKYVDGNSDTYYLCGPPPMMNAIDESLLSIGVNKNKIIKESY</sequence>
<accession>A0A3L9ZRE5</accession>
<dbReference type="AlphaFoldDB" id="A0A3L9ZRE5"/>
<dbReference type="RefSeq" id="WP_121926154.1">
    <property type="nucleotide sequence ID" value="NZ_CBCSGA010000025.1"/>
</dbReference>
<dbReference type="Pfam" id="PF00175">
    <property type="entry name" value="NAD_binding_1"/>
    <property type="match status" value="1"/>
</dbReference>
<organism evidence="2 3">
    <name type="scientific">Flavobacterium weaverense</name>
    <dbReference type="NCBI Taxonomy" id="271156"/>
    <lineage>
        <taxon>Bacteria</taxon>
        <taxon>Pseudomonadati</taxon>
        <taxon>Bacteroidota</taxon>
        <taxon>Flavobacteriia</taxon>
        <taxon>Flavobacteriales</taxon>
        <taxon>Flavobacteriaceae</taxon>
        <taxon>Flavobacterium</taxon>
    </lineage>
</organism>
<dbReference type="Gene3D" id="2.40.30.10">
    <property type="entry name" value="Translation factors"/>
    <property type="match status" value="1"/>
</dbReference>
<dbReference type="SUPFAM" id="SSF63380">
    <property type="entry name" value="Riboflavin synthase domain-like"/>
    <property type="match status" value="1"/>
</dbReference>
<dbReference type="Proteomes" id="UP000280368">
    <property type="component" value="Unassembled WGS sequence"/>
</dbReference>
<dbReference type="OrthoDB" id="9789468at2"/>
<dbReference type="SUPFAM" id="SSF52343">
    <property type="entry name" value="Ferredoxin reductase-like, C-terminal NADP-linked domain"/>
    <property type="match status" value="1"/>
</dbReference>
<evidence type="ECO:0000313" key="3">
    <source>
        <dbReference type="Proteomes" id="UP000280368"/>
    </source>
</evidence>
<dbReference type="InterPro" id="IPR017927">
    <property type="entry name" value="FAD-bd_FR_type"/>
</dbReference>
<evidence type="ECO:0000313" key="2">
    <source>
        <dbReference type="EMBL" id="RMA72968.1"/>
    </source>
</evidence>
<dbReference type="Pfam" id="PF08022">
    <property type="entry name" value="FAD_binding_8"/>
    <property type="match status" value="1"/>
</dbReference>
<dbReference type="InterPro" id="IPR050415">
    <property type="entry name" value="MRET"/>
</dbReference>
<comment type="caution">
    <text evidence="2">The sequence shown here is derived from an EMBL/GenBank/DDBJ whole genome shotgun (WGS) entry which is preliminary data.</text>
</comment>
<dbReference type="PANTHER" id="PTHR47354">
    <property type="entry name" value="NADH OXIDOREDUCTASE HCR"/>
    <property type="match status" value="1"/>
</dbReference>
<dbReference type="InterPro" id="IPR013112">
    <property type="entry name" value="FAD-bd_8"/>
</dbReference>
<dbReference type="PANTHER" id="PTHR47354:SF5">
    <property type="entry name" value="PROTEIN RFBI"/>
    <property type="match status" value="1"/>
</dbReference>
<keyword evidence="3" id="KW-1185">Reference proteome</keyword>
<dbReference type="InterPro" id="IPR001433">
    <property type="entry name" value="OxRdtase_FAD/NAD-bd"/>
</dbReference>
<dbReference type="GO" id="GO:0016491">
    <property type="term" value="F:oxidoreductase activity"/>
    <property type="evidence" value="ECO:0007669"/>
    <property type="project" value="InterPro"/>
</dbReference>
<protein>
    <submittedName>
        <fullName evidence="2">Ferredoxin-NADP reductase</fullName>
    </submittedName>
</protein>
<dbReference type="Gene3D" id="3.40.50.80">
    <property type="entry name" value="Nucleotide-binding domain of ferredoxin-NADP reductase (FNR) module"/>
    <property type="match status" value="1"/>
</dbReference>
<evidence type="ECO:0000259" key="1">
    <source>
        <dbReference type="PROSITE" id="PS51384"/>
    </source>
</evidence>
<reference evidence="2 3" key="1">
    <citation type="submission" date="2018-10" db="EMBL/GenBank/DDBJ databases">
        <title>Genomic Encyclopedia of Archaeal and Bacterial Type Strains, Phase II (KMG-II): from individual species to whole genera.</title>
        <authorList>
            <person name="Goeker M."/>
        </authorList>
    </citation>
    <scope>NUCLEOTIDE SEQUENCE [LARGE SCALE GENOMIC DNA]</scope>
    <source>
        <strain evidence="2 3">DSM 19727</strain>
    </source>
</reference>
<dbReference type="EMBL" id="REFH01000011">
    <property type="protein sequence ID" value="RMA72968.1"/>
    <property type="molecule type" value="Genomic_DNA"/>
</dbReference>
<dbReference type="PRINTS" id="PR00410">
    <property type="entry name" value="PHEHYDRXLASE"/>
</dbReference>
<dbReference type="PROSITE" id="PS51384">
    <property type="entry name" value="FAD_FR"/>
    <property type="match status" value="1"/>
</dbReference>
<dbReference type="InterPro" id="IPR039261">
    <property type="entry name" value="FNR_nucleotide-bd"/>
</dbReference>
<feature type="domain" description="FAD-binding FR-type" evidence="1">
    <location>
        <begin position="1"/>
        <end position="101"/>
    </location>
</feature>
<proteinExistence type="predicted"/>